<gene>
    <name evidence="7" type="primary">virB8</name>
    <name evidence="7" type="ORF">TUM4438_31200</name>
</gene>
<dbReference type="Gene3D" id="3.10.450.230">
    <property type="entry name" value="VirB8 protein"/>
    <property type="match status" value="1"/>
</dbReference>
<keyword evidence="3 5" id="KW-1133">Transmembrane helix</keyword>
<dbReference type="InterPro" id="IPR032710">
    <property type="entry name" value="NTF2-like_dom_sf"/>
</dbReference>
<evidence type="ECO:0000256" key="2">
    <source>
        <dbReference type="ARBA" id="ARBA00022692"/>
    </source>
</evidence>
<reference evidence="7" key="1">
    <citation type="submission" date="2021-05" db="EMBL/GenBank/DDBJ databases">
        <title>Molecular characterization for Shewanella algae harboring chromosomal blaOXA-55-like strains isolated from clinical and environment sample.</title>
        <authorList>
            <person name="Ohama Y."/>
            <person name="Aoki K."/>
            <person name="Harada S."/>
            <person name="Moriya K."/>
            <person name="Ishii Y."/>
            <person name="Tateda K."/>
        </authorList>
    </citation>
    <scope>NUCLEOTIDE SEQUENCE</scope>
    <source>
        <strain evidence="7">JCM 11563</strain>
    </source>
</reference>
<dbReference type="Proteomes" id="UP000887104">
    <property type="component" value="Unassembled WGS sequence"/>
</dbReference>
<evidence type="ECO:0000256" key="1">
    <source>
        <dbReference type="ARBA" id="ARBA00004167"/>
    </source>
</evidence>
<sequence length="249" mass="28399">MEEALPAILEKNKKSAENKTTASSKKIVADYISQIKNFESDRIEYIKKQNKMAWRVAGAFAAIALIAIIALMSLAPFKTVTPYVIRVDNNTGHTDVIKPMSNSQESYSEKLNKFWLQNYVTNREAYYWETIQQSFEEVKLTSNQTVFTQYETAIYSDNSPLKKFENMKSVRVEINGSSFITTSNSVVAQVRFTKTVIEKDGKAAIGFPVTNWMATATFDYNKEIKRENEEQVNPLGFQVTSYRADQITD</sequence>
<accession>A0ABQ4PLJ4</accession>
<evidence type="ECO:0000313" key="7">
    <source>
        <dbReference type="EMBL" id="GIU48863.1"/>
    </source>
</evidence>
<dbReference type="InterPro" id="IPR026264">
    <property type="entry name" value="VirB8/PtlE"/>
</dbReference>
<dbReference type="Pfam" id="PF04335">
    <property type="entry name" value="VirB8"/>
    <property type="match status" value="1"/>
</dbReference>
<keyword evidence="4 5" id="KW-0472">Membrane</keyword>
<comment type="subcellular location">
    <subcellularLocation>
        <location evidence="1">Membrane</location>
        <topology evidence="1">Single-pass membrane protein</topology>
    </subcellularLocation>
</comment>
<dbReference type="SUPFAM" id="SSF54427">
    <property type="entry name" value="NTF2-like"/>
    <property type="match status" value="1"/>
</dbReference>
<dbReference type="PIRSF" id="PIRSF003299">
    <property type="entry name" value="VirB8_PtlE"/>
    <property type="match status" value="1"/>
</dbReference>
<evidence type="ECO:0000313" key="8">
    <source>
        <dbReference type="Proteomes" id="UP000887104"/>
    </source>
</evidence>
<organism evidence="7 8">
    <name type="scientific">Shewanella sairae</name>
    <dbReference type="NCBI Taxonomy" id="190310"/>
    <lineage>
        <taxon>Bacteria</taxon>
        <taxon>Pseudomonadati</taxon>
        <taxon>Pseudomonadota</taxon>
        <taxon>Gammaproteobacteria</taxon>
        <taxon>Alteromonadales</taxon>
        <taxon>Shewanellaceae</taxon>
        <taxon>Shewanella</taxon>
    </lineage>
</organism>
<dbReference type="InterPro" id="IPR007430">
    <property type="entry name" value="VirB8"/>
</dbReference>
<evidence type="ECO:0000256" key="3">
    <source>
        <dbReference type="ARBA" id="ARBA00022989"/>
    </source>
</evidence>
<protein>
    <submittedName>
        <fullName evidence="7">Conjugal transfer protein TraJ</fullName>
    </submittedName>
</protein>
<dbReference type="CDD" id="cd16424">
    <property type="entry name" value="VirB8"/>
    <property type="match status" value="1"/>
</dbReference>
<keyword evidence="2 5" id="KW-0812">Transmembrane</keyword>
<name>A0ABQ4PLJ4_9GAMM</name>
<dbReference type="RefSeq" id="WP_220782094.1">
    <property type="nucleotide sequence ID" value="NZ_BPEY01000062.1"/>
</dbReference>
<keyword evidence="8" id="KW-1185">Reference proteome</keyword>
<proteinExistence type="predicted"/>
<dbReference type="EMBL" id="BPEY01000062">
    <property type="protein sequence ID" value="GIU48863.1"/>
    <property type="molecule type" value="Genomic_DNA"/>
</dbReference>
<comment type="caution">
    <text evidence="7">The sequence shown here is derived from an EMBL/GenBank/DDBJ whole genome shotgun (WGS) entry which is preliminary data.</text>
</comment>
<feature type="domain" description="Bacterial virulence protein VirB8" evidence="6">
    <location>
        <begin position="37"/>
        <end position="246"/>
    </location>
</feature>
<feature type="transmembrane region" description="Helical" evidence="5">
    <location>
        <begin position="52"/>
        <end position="75"/>
    </location>
</feature>
<evidence type="ECO:0000256" key="4">
    <source>
        <dbReference type="ARBA" id="ARBA00023136"/>
    </source>
</evidence>
<evidence type="ECO:0000256" key="5">
    <source>
        <dbReference type="SAM" id="Phobius"/>
    </source>
</evidence>
<evidence type="ECO:0000259" key="6">
    <source>
        <dbReference type="Pfam" id="PF04335"/>
    </source>
</evidence>